<keyword evidence="2" id="KW-0812">Transmembrane</keyword>
<protein>
    <submittedName>
        <fullName evidence="3">Uncharacterized protein</fullName>
    </submittedName>
</protein>
<feature type="transmembrane region" description="Helical" evidence="2">
    <location>
        <begin position="20"/>
        <end position="44"/>
    </location>
</feature>
<gene>
    <name evidence="3" type="ORF">BDN71DRAFT_1453396</name>
</gene>
<organism evidence="3 4">
    <name type="scientific">Pleurotus eryngii</name>
    <name type="common">Boletus of the steppes</name>
    <dbReference type="NCBI Taxonomy" id="5323"/>
    <lineage>
        <taxon>Eukaryota</taxon>
        <taxon>Fungi</taxon>
        <taxon>Dikarya</taxon>
        <taxon>Basidiomycota</taxon>
        <taxon>Agaricomycotina</taxon>
        <taxon>Agaricomycetes</taxon>
        <taxon>Agaricomycetidae</taxon>
        <taxon>Agaricales</taxon>
        <taxon>Pleurotineae</taxon>
        <taxon>Pleurotaceae</taxon>
        <taxon>Pleurotus</taxon>
    </lineage>
</organism>
<proteinExistence type="predicted"/>
<keyword evidence="2" id="KW-0472">Membrane</keyword>
<reference evidence="3" key="1">
    <citation type="submission" date="2020-11" db="EMBL/GenBank/DDBJ databases">
        <authorList>
            <consortium name="DOE Joint Genome Institute"/>
            <person name="Ahrendt S."/>
            <person name="Riley R."/>
            <person name="Andreopoulos W."/>
            <person name="Labutti K."/>
            <person name="Pangilinan J."/>
            <person name="Ruiz-Duenas F.J."/>
            <person name="Barrasa J.M."/>
            <person name="Sanchez-Garcia M."/>
            <person name="Camarero S."/>
            <person name="Miyauchi S."/>
            <person name="Serrano A."/>
            <person name="Linde D."/>
            <person name="Babiker R."/>
            <person name="Drula E."/>
            <person name="Ayuso-Fernandez I."/>
            <person name="Pacheco R."/>
            <person name="Padilla G."/>
            <person name="Ferreira P."/>
            <person name="Barriuso J."/>
            <person name="Kellner H."/>
            <person name="Castanera R."/>
            <person name="Alfaro M."/>
            <person name="Ramirez L."/>
            <person name="Pisabarro A.G."/>
            <person name="Kuo A."/>
            <person name="Tritt A."/>
            <person name="Lipzen A."/>
            <person name="He G."/>
            <person name="Yan M."/>
            <person name="Ng V."/>
            <person name="Cullen D."/>
            <person name="Martin F."/>
            <person name="Rosso M.-N."/>
            <person name="Henrissat B."/>
            <person name="Hibbett D."/>
            <person name="Martinez A.T."/>
            <person name="Grigoriev I.V."/>
        </authorList>
    </citation>
    <scope>NUCLEOTIDE SEQUENCE</scope>
    <source>
        <strain evidence="3">ATCC 90797</strain>
    </source>
</reference>
<dbReference type="Proteomes" id="UP000807025">
    <property type="component" value="Unassembled WGS sequence"/>
</dbReference>
<evidence type="ECO:0000313" key="3">
    <source>
        <dbReference type="EMBL" id="KAF9491099.1"/>
    </source>
</evidence>
<keyword evidence="2" id="KW-1133">Transmembrane helix</keyword>
<evidence type="ECO:0000313" key="4">
    <source>
        <dbReference type="Proteomes" id="UP000807025"/>
    </source>
</evidence>
<dbReference type="EMBL" id="MU154626">
    <property type="protein sequence ID" value="KAF9491099.1"/>
    <property type="molecule type" value="Genomic_DNA"/>
</dbReference>
<accession>A0A9P5ZRM1</accession>
<evidence type="ECO:0000256" key="1">
    <source>
        <dbReference type="SAM" id="MobiDB-lite"/>
    </source>
</evidence>
<comment type="caution">
    <text evidence="3">The sequence shown here is derived from an EMBL/GenBank/DDBJ whole genome shotgun (WGS) entry which is preliminary data.</text>
</comment>
<evidence type="ECO:0000256" key="2">
    <source>
        <dbReference type="SAM" id="Phobius"/>
    </source>
</evidence>
<keyword evidence="4" id="KW-1185">Reference proteome</keyword>
<dbReference type="OrthoDB" id="10598993at2759"/>
<sequence>MVWLDYFVAPAVSAARTTTSPIGAIVGGIVGGFALLLLMLAFFLRHRRHQHETPEDVPEDVGPETHDMRGHPFQVLQSSSPAATPRLGVFSASPLSRLSSILEAPIDNKAYASERSRGLEPQQLGKRRHHAVRQLPTPPSG</sequence>
<name>A0A9P5ZRM1_PLEER</name>
<feature type="region of interest" description="Disordered" evidence="1">
    <location>
        <begin position="52"/>
        <end position="71"/>
    </location>
</feature>
<dbReference type="AlphaFoldDB" id="A0A9P5ZRM1"/>
<feature type="region of interest" description="Disordered" evidence="1">
    <location>
        <begin position="112"/>
        <end position="141"/>
    </location>
</feature>